<comment type="cofactor">
    <cofactor evidence="1 6">
        <name>FAD</name>
        <dbReference type="ChEBI" id="CHEBI:57692"/>
    </cofactor>
</comment>
<dbReference type="InterPro" id="IPR006091">
    <property type="entry name" value="Acyl-CoA_Oxase/DH_mid-dom"/>
</dbReference>
<dbReference type="eggNOG" id="COG1960">
    <property type="taxonomic scope" value="Bacteria"/>
</dbReference>
<dbReference type="STRING" id="768706.Desor_4202"/>
<dbReference type="Pfam" id="PF02771">
    <property type="entry name" value="Acyl-CoA_dh_N"/>
    <property type="match status" value="1"/>
</dbReference>
<keyword evidence="3 6" id="KW-0285">Flavoprotein</keyword>
<keyword evidence="5 6" id="KW-0560">Oxidoreductase</keyword>
<evidence type="ECO:0000256" key="5">
    <source>
        <dbReference type="ARBA" id="ARBA00023002"/>
    </source>
</evidence>
<keyword evidence="4 6" id="KW-0274">FAD</keyword>
<name>G7WHS6_DESOD</name>
<dbReference type="PATRIC" id="fig|768706.3.peg.4261"/>
<dbReference type="PANTHER" id="PTHR43884">
    <property type="entry name" value="ACYL-COA DEHYDROGENASE"/>
    <property type="match status" value="1"/>
</dbReference>
<dbReference type="Gene3D" id="1.20.140.10">
    <property type="entry name" value="Butyryl-CoA Dehydrogenase, subunit A, domain 3"/>
    <property type="match status" value="1"/>
</dbReference>
<dbReference type="AlphaFoldDB" id="G7WHS6"/>
<evidence type="ECO:0000256" key="6">
    <source>
        <dbReference type="RuleBase" id="RU362125"/>
    </source>
</evidence>
<dbReference type="KEGG" id="dor:Desor_4202"/>
<evidence type="ECO:0000256" key="1">
    <source>
        <dbReference type="ARBA" id="ARBA00001974"/>
    </source>
</evidence>
<dbReference type="InterPro" id="IPR036250">
    <property type="entry name" value="AcylCo_DH-like_C"/>
</dbReference>
<dbReference type="InterPro" id="IPR013786">
    <property type="entry name" value="AcylCoA_DH/ox_N"/>
</dbReference>
<evidence type="ECO:0000313" key="11">
    <source>
        <dbReference type="Proteomes" id="UP000006346"/>
    </source>
</evidence>
<dbReference type="PANTHER" id="PTHR43884:SF12">
    <property type="entry name" value="ISOVALERYL-COA DEHYDROGENASE, MITOCHONDRIAL-RELATED"/>
    <property type="match status" value="1"/>
</dbReference>
<sequence>MKDVFNSYFSQEHERLREEIRGFVAQCITPCINDWEEEGFFPKEILREMGKRGFLGLRYPKEVGGYGGDYFMNIILMEELAHCGAGGFPLGIAVQTDMANPPILQFGTPAQIANYFTKAIQGEKLGAIGISEPDHGSDVASIKTSAVKKNGKWVINGSKTFITNGPTADYIVLVTRTNPGPGFKGISLIIVDLDSPGVTVSKKLNKLGMCSSDTALLSFEDVEVPEENLLGQEGKGFYEIMWELQGERLIGAAGALGYAGYLLETWDELTREDPAWKSISEKAAPEIEGLKASVDTAKLFNYGLVKKFIDGNYDTQLVSIAKYHCARLAYQVAEQLLLLAGPLGVKKDNVFERIWRDSRVYRIGGGTDEIMLEVIAKDLNLA</sequence>
<dbReference type="InterPro" id="IPR037069">
    <property type="entry name" value="AcylCoA_DH/ox_N_sf"/>
</dbReference>
<reference evidence="11" key="1">
    <citation type="submission" date="2011-11" db="EMBL/GenBank/DDBJ databases">
        <title>Complete sequence of Desulfosporosinus orientis DSM 765.</title>
        <authorList>
            <person name="Lucas S."/>
            <person name="Han J."/>
            <person name="Lapidus A."/>
            <person name="Cheng J.-F."/>
            <person name="Goodwin L."/>
            <person name="Pitluck S."/>
            <person name="Peters L."/>
            <person name="Ovchinnikova G."/>
            <person name="Teshima H."/>
            <person name="Detter J.C."/>
            <person name="Han C."/>
            <person name="Tapia R."/>
            <person name="Land M."/>
            <person name="Hauser L."/>
            <person name="Kyrpides N."/>
            <person name="Ivanova N."/>
            <person name="Pagani I."/>
            <person name="Pester M."/>
            <person name="Spring S."/>
            <person name="Ollivier B."/>
            <person name="Rattei T."/>
            <person name="Klenk H.-P."/>
            <person name="Wagner M."/>
            <person name="Loy A."/>
            <person name="Woyke T."/>
        </authorList>
    </citation>
    <scope>NUCLEOTIDE SEQUENCE [LARGE SCALE GENOMIC DNA]</scope>
    <source>
        <strain evidence="11">ATCC 19365 / DSM 765 / NCIMB 8382 / VKM B-1628</strain>
    </source>
</reference>
<protein>
    <submittedName>
        <fullName evidence="10">Acyl-CoA dehydrogenase</fullName>
    </submittedName>
</protein>
<dbReference type="FunFam" id="2.40.110.10:FF:000002">
    <property type="entry name" value="Acyl-CoA dehydrogenase fadE12"/>
    <property type="match status" value="1"/>
</dbReference>
<evidence type="ECO:0000256" key="3">
    <source>
        <dbReference type="ARBA" id="ARBA00022630"/>
    </source>
</evidence>
<evidence type="ECO:0000313" key="10">
    <source>
        <dbReference type="EMBL" id="AET69638.1"/>
    </source>
</evidence>
<feature type="domain" description="Acyl-CoA dehydrogenase/oxidase N-terminal" evidence="9">
    <location>
        <begin position="10"/>
        <end position="123"/>
    </location>
</feature>
<dbReference type="RefSeq" id="WP_014186445.1">
    <property type="nucleotide sequence ID" value="NC_016584.1"/>
</dbReference>
<feature type="domain" description="Acyl-CoA oxidase/dehydrogenase middle" evidence="8">
    <location>
        <begin position="127"/>
        <end position="222"/>
    </location>
</feature>
<accession>G7WHS6</accession>
<dbReference type="GO" id="GO:0046359">
    <property type="term" value="P:butyrate catabolic process"/>
    <property type="evidence" value="ECO:0007669"/>
    <property type="project" value="TreeGrafter"/>
</dbReference>
<comment type="similarity">
    <text evidence="2 6">Belongs to the acyl-CoA dehydrogenase family.</text>
</comment>
<evidence type="ECO:0000256" key="2">
    <source>
        <dbReference type="ARBA" id="ARBA00009347"/>
    </source>
</evidence>
<dbReference type="InterPro" id="IPR009075">
    <property type="entry name" value="AcylCo_DH/oxidase_C"/>
</dbReference>
<dbReference type="HOGENOM" id="CLU_018204_0_1_9"/>
<evidence type="ECO:0000259" key="9">
    <source>
        <dbReference type="Pfam" id="PF02771"/>
    </source>
</evidence>
<dbReference type="InterPro" id="IPR009100">
    <property type="entry name" value="AcylCoA_DH/oxidase_NM_dom_sf"/>
</dbReference>
<reference evidence="10 11" key="2">
    <citation type="journal article" date="2012" name="J. Bacteriol.">
        <title>Complete genome sequences of Desulfosporosinus orientis DSM765T, Desulfosporosinus youngiae DSM17734T, Desulfosporosinus meridiei DSM13257T, and Desulfosporosinus acidiphilus DSM22704T.</title>
        <authorList>
            <person name="Pester M."/>
            <person name="Brambilla E."/>
            <person name="Alazard D."/>
            <person name="Rattei T."/>
            <person name="Weinmaier T."/>
            <person name="Han J."/>
            <person name="Lucas S."/>
            <person name="Lapidus A."/>
            <person name="Cheng J.F."/>
            <person name="Goodwin L."/>
            <person name="Pitluck S."/>
            <person name="Peters L."/>
            <person name="Ovchinnikova G."/>
            <person name="Teshima H."/>
            <person name="Detter J.C."/>
            <person name="Han C.S."/>
            <person name="Tapia R."/>
            <person name="Land M.L."/>
            <person name="Hauser L."/>
            <person name="Kyrpides N.C."/>
            <person name="Ivanova N.N."/>
            <person name="Pagani I."/>
            <person name="Huntmann M."/>
            <person name="Wei C.L."/>
            <person name="Davenport K.W."/>
            <person name="Daligault H."/>
            <person name="Chain P.S."/>
            <person name="Chen A."/>
            <person name="Mavromatis K."/>
            <person name="Markowitz V."/>
            <person name="Szeto E."/>
            <person name="Mikhailova N."/>
            <person name="Pati A."/>
            <person name="Wagner M."/>
            <person name="Woyke T."/>
            <person name="Ollivier B."/>
            <person name="Klenk H.P."/>
            <person name="Spring S."/>
            <person name="Loy A."/>
        </authorList>
    </citation>
    <scope>NUCLEOTIDE SEQUENCE [LARGE SCALE GENOMIC DNA]</scope>
    <source>
        <strain evidence="11">ATCC 19365 / DSM 765 / NCIMB 8382 / VKM B-1628</strain>
    </source>
</reference>
<organism evidence="10 11">
    <name type="scientific">Desulfosporosinus orientis (strain ATCC 19365 / DSM 765 / NCIMB 8382 / VKM B-1628 / Singapore I)</name>
    <name type="common">Desulfotomaculum orientis</name>
    <dbReference type="NCBI Taxonomy" id="768706"/>
    <lineage>
        <taxon>Bacteria</taxon>
        <taxon>Bacillati</taxon>
        <taxon>Bacillota</taxon>
        <taxon>Clostridia</taxon>
        <taxon>Eubacteriales</taxon>
        <taxon>Desulfitobacteriaceae</taxon>
        <taxon>Desulfosporosinus</taxon>
    </lineage>
</organism>
<dbReference type="Gene3D" id="1.10.540.10">
    <property type="entry name" value="Acyl-CoA dehydrogenase/oxidase, N-terminal domain"/>
    <property type="match status" value="1"/>
</dbReference>
<evidence type="ECO:0000259" key="8">
    <source>
        <dbReference type="Pfam" id="PF02770"/>
    </source>
</evidence>
<dbReference type="GO" id="GO:0003995">
    <property type="term" value="F:acyl-CoA dehydrogenase activity"/>
    <property type="evidence" value="ECO:0007669"/>
    <property type="project" value="TreeGrafter"/>
</dbReference>
<keyword evidence="11" id="KW-1185">Reference proteome</keyword>
<dbReference type="Pfam" id="PF00441">
    <property type="entry name" value="Acyl-CoA_dh_1"/>
    <property type="match status" value="1"/>
</dbReference>
<feature type="domain" description="Acyl-CoA dehydrogenase/oxidase C-terminal" evidence="7">
    <location>
        <begin position="234"/>
        <end position="378"/>
    </location>
</feature>
<dbReference type="SUPFAM" id="SSF56645">
    <property type="entry name" value="Acyl-CoA dehydrogenase NM domain-like"/>
    <property type="match status" value="1"/>
</dbReference>
<dbReference type="GO" id="GO:0033539">
    <property type="term" value="P:fatty acid beta-oxidation using acyl-CoA dehydrogenase"/>
    <property type="evidence" value="ECO:0007669"/>
    <property type="project" value="TreeGrafter"/>
</dbReference>
<dbReference type="GO" id="GO:0050660">
    <property type="term" value="F:flavin adenine dinucleotide binding"/>
    <property type="evidence" value="ECO:0007669"/>
    <property type="project" value="InterPro"/>
</dbReference>
<dbReference type="Proteomes" id="UP000006346">
    <property type="component" value="Chromosome"/>
</dbReference>
<proteinExistence type="inferred from homology"/>
<dbReference type="Gene3D" id="2.40.110.10">
    <property type="entry name" value="Butyryl-CoA Dehydrogenase, subunit A, domain 2"/>
    <property type="match status" value="1"/>
</dbReference>
<dbReference type="EMBL" id="CP003108">
    <property type="protein sequence ID" value="AET69638.1"/>
    <property type="molecule type" value="Genomic_DNA"/>
</dbReference>
<dbReference type="OrthoDB" id="9802447at2"/>
<dbReference type="InterPro" id="IPR046373">
    <property type="entry name" value="Acyl-CoA_Oxase/DH_mid-dom_sf"/>
</dbReference>
<evidence type="ECO:0000256" key="4">
    <source>
        <dbReference type="ARBA" id="ARBA00022827"/>
    </source>
</evidence>
<evidence type="ECO:0000259" key="7">
    <source>
        <dbReference type="Pfam" id="PF00441"/>
    </source>
</evidence>
<dbReference type="SUPFAM" id="SSF47203">
    <property type="entry name" value="Acyl-CoA dehydrogenase C-terminal domain-like"/>
    <property type="match status" value="1"/>
</dbReference>
<gene>
    <name evidence="10" type="ordered locus">Desor_4202</name>
</gene>
<dbReference type="Pfam" id="PF02770">
    <property type="entry name" value="Acyl-CoA_dh_M"/>
    <property type="match status" value="1"/>
</dbReference>